<evidence type="ECO:0000313" key="1">
    <source>
        <dbReference type="EMBL" id="KNC74529.1"/>
    </source>
</evidence>
<feature type="non-terminal residue" evidence="1">
    <location>
        <position position="1"/>
    </location>
</feature>
<protein>
    <submittedName>
        <fullName evidence="1">Uncharacterized protein</fullName>
    </submittedName>
</protein>
<dbReference type="eggNOG" id="KOG3041">
    <property type="taxonomic scope" value="Eukaryota"/>
</dbReference>
<dbReference type="OrthoDB" id="10249920at2759"/>
<dbReference type="AlphaFoldDB" id="A0A0L0FCP9"/>
<dbReference type="GeneID" id="25913433"/>
<name>A0A0L0FCP9_9EUKA</name>
<proteinExistence type="predicted"/>
<dbReference type="Gene3D" id="3.90.79.10">
    <property type="entry name" value="Nucleoside Triphosphate Pyrophosphohydrolase"/>
    <property type="match status" value="1"/>
</dbReference>
<gene>
    <name evidence="1" type="ORF">SARC_12929</name>
</gene>
<reference evidence="1 2" key="1">
    <citation type="submission" date="2011-02" db="EMBL/GenBank/DDBJ databases">
        <title>The Genome Sequence of Sphaeroforma arctica JP610.</title>
        <authorList>
            <consortium name="The Broad Institute Genome Sequencing Platform"/>
            <person name="Russ C."/>
            <person name="Cuomo C."/>
            <person name="Young S.K."/>
            <person name="Zeng Q."/>
            <person name="Gargeya S."/>
            <person name="Alvarado L."/>
            <person name="Berlin A."/>
            <person name="Chapman S.B."/>
            <person name="Chen Z."/>
            <person name="Freedman E."/>
            <person name="Gellesch M."/>
            <person name="Goldberg J."/>
            <person name="Griggs A."/>
            <person name="Gujja S."/>
            <person name="Heilman E."/>
            <person name="Heiman D."/>
            <person name="Howarth C."/>
            <person name="Mehta T."/>
            <person name="Neiman D."/>
            <person name="Pearson M."/>
            <person name="Roberts A."/>
            <person name="Saif S."/>
            <person name="Shea T."/>
            <person name="Shenoy N."/>
            <person name="Sisk P."/>
            <person name="Stolte C."/>
            <person name="Sykes S."/>
            <person name="White J."/>
            <person name="Yandava C."/>
            <person name="Burger G."/>
            <person name="Gray M.W."/>
            <person name="Holland P.W.H."/>
            <person name="King N."/>
            <person name="Lang F.B.F."/>
            <person name="Roger A.J."/>
            <person name="Ruiz-Trillo I."/>
            <person name="Haas B."/>
            <person name="Nusbaum C."/>
            <person name="Birren B."/>
        </authorList>
    </citation>
    <scope>NUCLEOTIDE SEQUENCE [LARGE SCALE GENOMIC DNA]</scope>
    <source>
        <strain evidence="1 2">JP610</strain>
    </source>
</reference>
<evidence type="ECO:0000313" key="2">
    <source>
        <dbReference type="Proteomes" id="UP000054560"/>
    </source>
</evidence>
<accession>A0A0L0FCP9</accession>
<dbReference type="EMBL" id="KQ244320">
    <property type="protein sequence ID" value="KNC74529.1"/>
    <property type="molecule type" value="Genomic_DNA"/>
</dbReference>
<dbReference type="STRING" id="667725.A0A0L0FCP9"/>
<keyword evidence="2" id="KW-1185">Reference proteome</keyword>
<sequence length="89" mass="9560">GEVERITPLCFSDPGLSQANMKLVVVGVDMTRPENLHPIAEQEDSECITSQIIPLKGLYAELTAMQAQAGVEVDARLLHLALGLDMGSL</sequence>
<dbReference type="Proteomes" id="UP000054560">
    <property type="component" value="Unassembled WGS sequence"/>
</dbReference>
<dbReference type="RefSeq" id="XP_014148431.1">
    <property type="nucleotide sequence ID" value="XM_014292956.1"/>
</dbReference>
<organism evidence="1 2">
    <name type="scientific">Sphaeroforma arctica JP610</name>
    <dbReference type="NCBI Taxonomy" id="667725"/>
    <lineage>
        <taxon>Eukaryota</taxon>
        <taxon>Ichthyosporea</taxon>
        <taxon>Ichthyophonida</taxon>
        <taxon>Sphaeroforma</taxon>
    </lineage>
</organism>